<dbReference type="OrthoDB" id="9804026at2"/>
<keyword evidence="2" id="KW-0012">Acyltransferase</keyword>
<evidence type="ECO:0000256" key="1">
    <source>
        <dbReference type="ARBA" id="ARBA00022679"/>
    </source>
</evidence>
<dbReference type="EMBL" id="CP011805">
    <property type="protein sequence ID" value="AKM07593.1"/>
    <property type="molecule type" value="Genomic_DNA"/>
</dbReference>
<organism evidence="4 5">
    <name type="scientific">Pelagerythrobacter marensis</name>
    <dbReference type="NCBI Taxonomy" id="543877"/>
    <lineage>
        <taxon>Bacteria</taxon>
        <taxon>Pseudomonadati</taxon>
        <taxon>Pseudomonadota</taxon>
        <taxon>Alphaproteobacteria</taxon>
        <taxon>Sphingomonadales</taxon>
        <taxon>Erythrobacteraceae</taxon>
        <taxon>Pelagerythrobacter</taxon>
    </lineage>
</organism>
<dbReference type="PANTHER" id="PTHR43420:SF44">
    <property type="entry name" value="ACETYLTRANSFERASE YPEA"/>
    <property type="match status" value="1"/>
</dbReference>
<gene>
    <name evidence="4" type="ORF">AM2010_1523</name>
</gene>
<reference evidence="4 5" key="1">
    <citation type="submission" date="2015-06" db="EMBL/GenBank/DDBJ databases">
        <authorList>
            <person name="Kim K.M."/>
        </authorList>
    </citation>
    <scope>NUCLEOTIDE SEQUENCE [LARGE SCALE GENOMIC DNA]</scope>
    <source>
        <strain evidence="4 5">KCTC 22370</strain>
    </source>
</reference>
<dbReference type="STRING" id="543877.AM2010_1523"/>
<dbReference type="Pfam" id="PF00583">
    <property type="entry name" value="Acetyltransf_1"/>
    <property type="match status" value="1"/>
</dbReference>
<dbReference type="PATRIC" id="fig|543877.4.peg.1549"/>
<dbReference type="SUPFAM" id="SSF55729">
    <property type="entry name" value="Acyl-CoA N-acyltransferases (Nat)"/>
    <property type="match status" value="1"/>
</dbReference>
<dbReference type="GO" id="GO:0016747">
    <property type="term" value="F:acyltransferase activity, transferring groups other than amino-acyl groups"/>
    <property type="evidence" value="ECO:0007669"/>
    <property type="project" value="InterPro"/>
</dbReference>
<sequence length="151" mass="16598">MNDDLDRIMAVMDAAFDPAWGEAWTRRQVGDSLVLPTTHYAFADAAGAIPAEGEDAAGFTLTRHAPGEEELLLIAVRPESRGCGIGAALLARALEAARARGAERMFLEMRDNNPALALYSRMGFEPIGRRKAYYRMPDGHFRDAITFGREL</sequence>
<dbReference type="AlphaFoldDB" id="A0A0G3XB68"/>
<protein>
    <submittedName>
        <fullName evidence="4">Acetyltransferase</fullName>
    </submittedName>
</protein>
<evidence type="ECO:0000313" key="4">
    <source>
        <dbReference type="EMBL" id="AKM07593.1"/>
    </source>
</evidence>
<dbReference type="PROSITE" id="PS51186">
    <property type="entry name" value="GNAT"/>
    <property type="match status" value="1"/>
</dbReference>
<accession>A0A0G3XB68</accession>
<dbReference type="InterPro" id="IPR016181">
    <property type="entry name" value="Acyl_CoA_acyltransferase"/>
</dbReference>
<keyword evidence="1 4" id="KW-0808">Transferase</keyword>
<dbReference type="PANTHER" id="PTHR43420">
    <property type="entry name" value="ACETYLTRANSFERASE"/>
    <property type="match status" value="1"/>
</dbReference>
<name>A0A0G3XB68_9SPHN</name>
<dbReference type="Proteomes" id="UP000037643">
    <property type="component" value="Chromosome"/>
</dbReference>
<proteinExistence type="predicted"/>
<dbReference type="RefSeq" id="WP_047806577.1">
    <property type="nucleotide sequence ID" value="NZ_CP011805.1"/>
</dbReference>
<evidence type="ECO:0000313" key="5">
    <source>
        <dbReference type="Proteomes" id="UP000037643"/>
    </source>
</evidence>
<dbReference type="KEGG" id="amx:AM2010_1523"/>
<dbReference type="InterPro" id="IPR050680">
    <property type="entry name" value="YpeA/RimI_acetyltransf"/>
</dbReference>
<feature type="domain" description="N-acetyltransferase" evidence="3">
    <location>
        <begin position="1"/>
        <end position="148"/>
    </location>
</feature>
<evidence type="ECO:0000256" key="2">
    <source>
        <dbReference type="ARBA" id="ARBA00023315"/>
    </source>
</evidence>
<dbReference type="InterPro" id="IPR000182">
    <property type="entry name" value="GNAT_dom"/>
</dbReference>
<keyword evidence="5" id="KW-1185">Reference proteome</keyword>
<dbReference type="Gene3D" id="3.40.630.30">
    <property type="match status" value="1"/>
</dbReference>
<evidence type="ECO:0000259" key="3">
    <source>
        <dbReference type="PROSITE" id="PS51186"/>
    </source>
</evidence>